<gene>
    <name evidence="4" type="ORF">A3C26_00935</name>
</gene>
<accession>A0A1F5JB70</accession>
<evidence type="ECO:0000256" key="1">
    <source>
        <dbReference type="SAM" id="MobiDB-lite"/>
    </source>
</evidence>
<dbReference type="SUPFAM" id="SSF49503">
    <property type="entry name" value="Cupredoxins"/>
    <property type="match status" value="1"/>
</dbReference>
<name>A0A1F5JB70_9BACT</name>
<dbReference type="InterPro" id="IPR008972">
    <property type="entry name" value="Cupredoxin"/>
</dbReference>
<evidence type="ECO:0000313" key="5">
    <source>
        <dbReference type="Proteomes" id="UP000177042"/>
    </source>
</evidence>
<protein>
    <recommendedName>
        <fullName evidence="3">EfeO-type cupredoxin-like domain-containing protein</fullName>
    </recommendedName>
</protein>
<keyword evidence="2" id="KW-0812">Transmembrane</keyword>
<evidence type="ECO:0000256" key="2">
    <source>
        <dbReference type="SAM" id="Phobius"/>
    </source>
</evidence>
<keyword evidence="2" id="KW-0472">Membrane</keyword>
<dbReference type="Gene3D" id="2.60.40.420">
    <property type="entry name" value="Cupredoxins - blue copper proteins"/>
    <property type="match status" value="1"/>
</dbReference>
<keyword evidence="2" id="KW-1133">Transmembrane helix</keyword>
<evidence type="ECO:0000259" key="3">
    <source>
        <dbReference type="Pfam" id="PF13473"/>
    </source>
</evidence>
<feature type="transmembrane region" description="Helical" evidence="2">
    <location>
        <begin position="6"/>
        <end position="22"/>
    </location>
</feature>
<dbReference type="EMBL" id="MFCX01000019">
    <property type="protein sequence ID" value="OGE25886.1"/>
    <property type="molecule type" value="Genomic_DNA"/>
</dbReference>
<dbReference type="PANTHER" id="PTHR36507:SF1">
    <property type="entry name" value="BLL1555 PROTEIN"/>
    <property type="match status" value="1"/>
</dbReference>
<comment type="caution">
    <text evidence="4">The sequence shown here is derived from an EMBL/GenBank/DDBJ whole genome shotgun (WGS) entry which is preliminary data.</text>
</comment>
<evidence type="ECO:0000313" key="4">
    <source>
        <dbReference type="EMBL" id="OGE25886.1"/>
    </source>
</evidence>
<sequence>MSSKWWVIVAVILILGAGYFYIQSLQNKPISSPQPTTAPIVSPQESSPSADQTQKNIITITAGGFSPAEITIKAEDSVTWVNSDSNDHQVNSGPHPIHTGYQPLNTVGLIKTGESKSLTFPTTGTYKYHDHLNPQLTGEVTVE</sequence>
<proteinExistence type="predicted"/>
<dbReference type="Proteomes" id="UP000177042">
    <property type="component" value="Unassembled WGS sequence"/>
</dbReference>
<organism evidence="4 5">
    <name type="scientific">Candidatus Daviesbacteria bacterium RIFCSPHIGHO2_02_FULL_39_12</name>
    <dbReference type="NCBI Taxonomy" id="1797770"/>
    <lineage>
        <taxon>Bacteria</taxon>
        <taxon>Candidatus Daviesiibacteriota</taxon>
    </lineage>
</organism>
<dbReference type="PANTHER" id="PTHR36507">
    <property type="entry name" value="BLL1555 PROTEIN"/>
    <property type="match status" value="1"/>
</dbReference>
<dbReference type="InterPro" id="IPR028096">
    <property type="entry name" value="EfeO_Cupredoxin"/>
</dbReference>
<dbReference type="InterPro" id="IPR052721">
    <property type="entry name" value="ET_Amicyanin"/>
</dbReference>
<dbReference type="AlphaFoldDB" id="A0A1F5JB70"/>
<feature type="domain" description="EfeO-type cupredoxin-like" evidence="3">
    <location>
        <begin position="48"/>
        <end position="142"/>
    </location>
</feature>
<feature type="region of interest" description="Disordered" evidence="1">
    <location>
        <begin position="32"/>
        <end position="52"/>
    </location>
</feature>
<dbReference type="Pfam" id="PF13473">
    <property type="entry name" value="Cupredoxin_1"/>
    <property type="match status" value="1"/>
</dbReference>
<reference evidence="4 5" key="1">
    <citation type="journal article" date="2016" name="Nat. Commun.">
        <title>Thousands of microbial genomes shed light on interconnected biogeochemical processes in an aquifer system.</title>
        <authorList>
            <person name="Anantharaman K."/>
            <person name="Brown C.T."/>
            <person name="Hug L.A."/>
            <person name="Sharon I."/>
            <person name="Castelle C.J."/>
            <person name="Probst A.J."/>
            <person name="Thomas B.C."/>
            <person name="Singh A."/>
            <person name="Wilkins M.J."/>
            <person name="Karaoz U."/>
            <person name="Brodie E.L."/>
            <person name="Williams K.H."/>
            <person name="Hubbard S.S."/>
            <person name="Banfield J.F."/>
        </authorList>
    </citation>
    <scope>NUCLEOTIDE SEQUENCE [LARGE SCALE GENOMIC DNA]</scope>
</reference>